<gene>
    <name evidence="2" type="primary">107367657</name>
</gene>
<feature type="region of interest" description="Disordered" evidence="1">
    <location>
        <begin position="1"/>
        <end position="92"/>
    </location>
</feature>
<evidence type="ECO:0000313" key="3">
    <source>
        <dbReference type="Proteomes" id="UP000015104"/>
    </source>
</evidence>
<protein>
    <submittedName>
        <fullName evidence="2">Uncharacterized protein</fullName>
    </submittedName>
</protein>
<reference evidence="3" key="1">
    <citation type="submission" date="2011-08" db="EMBL/GenBank/DDBJ databases">
        <authorList>
            <person name="Rombauts S."/>
        </authorList>
    </citation>
    <scope>NUCLEOTIDE SEQUENCE</scope>
    <source>
        <strain evidence="3">London</strain>
    </source>
</reference>
<feature type="compositionally biased region" description="Polar residues" evidence="1">
    <location>
        <begin position="13"/>
        <end position="23"/>
    </location>
</feature>
<feature type="region of interest" description="Disordered" evidence="1">
    <location>
        <begin position="226"/>
        <end position="262"/>
    </location>
</feature>
<organism evidence="2 3">
    <name type="scientific">Tetranychus urticae</name>
    <name type="common">Two-spotted spider mite</name>
    <dbReference type="NCBI Taxonomy" id="32264"/>
    <lineage>
        <taxon>Eukaryota</taxon>
        <taxon>Metazoa</taxon>
        <taxon>Ecdysozoa</taxon>
        <taxon>Arthropoda</taxon>
        <taxon>Chelicerata</taxon>
        <taxon>Arachnida</taxon>
        <taxon>Acari</taxon>
        <taxon>Acariformes</taxon>
        <taxon>Trombidiformes</taxon>
        <taxon>Prostigmata</taxon>
        <taxon>Eleutherengona</taxon>
        <taxon>Raphignathae</taxon>
        <taxon>Tetranychoidea</taxon>
        <taxon>Tetranychidae</taxon>
        <taxon>Tetranychus</taxon>
    </lineage>
</organism>
<feature type="compositionally biased region" description="Basic and acidic residues" evidence="1">
    <location>
        <begin position="380"/>
        <end position="397"/>
    </location>
</feature>
<evidence type="ECO:0000256" key="1">
    <source>
        <dbReference type="SAM" id="MobiDB-lite"/>
    </source>
</evidence>
<keyword evidence="3" id="KW-1185">Reference proteome</keyword>
<feature type="compositionally biased region" description="Polar residues" evidence="1">
    <location>
        <begin position="484"/>
        <end position="494"/>
    </location>
</feature>
<feature type="compositionally biased region" description="Low complexity" evidence="1">
    <location>
        <begin position="597"/>
        <end position="614"/>
    </location>
</feature>
<evidence type="ECO:0000313" key="2">
    <source>
        <dbReference type="EnsemblMetazoa" id="tetur23g01220.1"/>
    </source>
</evidence>
<dbReference type="KEGG" id="tut:107367657"/>
<feature type="compositionally biased region" description="Polar residues" evidence="1">
    <location>
        <begin position="541"/>
        <end position="551"/>
    </location>
</feature>
<feature type="compositionally biased region" description="Low complexity" evidence="1">
    <location>
        <begin position="24"/>
        <end position="37"/>
    </location>
</feature>
<feature type="compositionally biased region" description="Basic and acidic residues" evidence="1">
    <location>
        <begin position="918"/>
        <end position="932"/>
    </location>
</feature>
<feature type="compositionally biased region" description="Low complexity" evidence="1">
    <location>
        <begin position="890"/>
        <end position="915"/>
    </location>
</feature>
<feature type="region of interest" description="Disordered" evidence="1">
    <location>
        <begin position="812"/>
        <end position="831"/>
    </location>
</feature>
<feature type="region of interest" description="Disordered" evidence="1">
    <location>
        <begin position="169"/>
        <end position="207"/>
    </location>
</feature>
<feature type="compositionally biased region" description="Low complexity" evidence="1">
    <location>
        <begin position="850"/>
        <end position="864"/>
    </location>
</feature>
<feature type="compositionally biased region" description="Polar residues" evidence="1">
    <location>
        <begin position="367"/>
        <end position="379"/>
    </location>
</feature>
<feature type="compositionally biased region" description="Low complexity" evidence="1">
    <location>
        <begin position="1239"/>
        <end position="1275"/>
    </location>
</feature>
<feature type="region of interest" description="Disordered" evidence="1">
    <location>
        <begin position="367"/>
        <end position="398"/>
    </location>
</feature>
<dbReference type="EMBL" id="CAEY01000613">
    <property type="status" value="NOT_ANNOTATED_CDS"/>
    <property type="molecule type" value="Genomic_DNA"/>
</dbReference>
<reference evidence="2" key="2">
    <citation type="submission" date="2015-06" db="UniProtKB">
        <authorList>
            <consortium name="EnsemblMetazoa"/>
        </authorList>
    </citation>
    <scope>IDENTIFICATION</scope>
</reference>
<feature type="region of interest" description="Disordered" evidence="1">
    <location>
        <begin position="467"/>
        <end position="503"/>
    </location>
</feature>
<dbReference type="EnsemblMetazoa" id="tetur23g01220.1">
    <property type="protein sequence ID" value="tetur23g01220.1"/>
    <property type="gene ID" value="tetur23g01220"/>
</dbReference>
<dbReference type="Proteomes" id="UP000015104">
    <property type="component" value="Unassembled WGS sequence"/>
</dbReference>
<feature type="compositionally biased region" description="Low complexity" evidence="1">
    <location>
        <begin position="472"/>
        <end position="483"/>
    </location>
</feature>
<proteinExistence type="predicted"/>
<dbReference type="OMA" id="HENSNDY"/>
<feature type="region of interest" description="Disordered" evidence="1">
    <location>
        <begin position="839"/>
        <end position="1080"/>
    </location>
</feature>
<feature type="compositionally biased region" description="Basic and acidic residues" evidence="1">
    <location>
        <begin position="986"/>
        <end position="1009"/>
    </location>
</feature>
<feature type="compositionally biased region" description="Low complexity" evidence="1">
    <location>
        <begin position="552"/>
        <end position="575"/>
    </location>
</feature>
<name>T1KVM8_TETUR</name>
<feature type="region of interest" description="Disordered" evidence="1">
    <location>
        <begin position="523"/>
        <end position="627"/>
    </location>
</feature>
<feature type="region of interest" description="Disordered" evidence="1">
    <location>
        <begin position="1205"/>
        <end position="1312"/>
    </location>
</feature>
<dbReference type="OrthoDB" id="10060000at2759"/>
<dbReference type="HOGENOM" id="CLU_260623_0_0_1"/>
<feature type="compositionally biased region" description="Polar residues" evidence="1">
    <location>
        <begin position="1284"/>
        <end position="1312"/>
    </location>
</feature>
<accession>T1KVM8</accession>
<dbReference type="STRING" id="32264.T1KVM8"/>
<sequence length="1312" mass="141272">MESSCEKIAGNRETASPETVKTSSITAPTVTMSTTSTVKDESERCSQSSLSPETKKLTKKRRTSSSINDQEKNNELSNCHSSDENFEETNTCKNRGTSNCDDNKKCINANEVSSDVCQNNEITTRVESNDEQISLKVDSTLCESESSVDKTDPIKADSSRVTSYATKLSSMATSPVQMMSKDSSKEESGHNVSSLSSPATSSEAVNPCQSITTELTKSPTSVIVKAKSATATSTTTSATTTTTTTKLSLLSSESSIKTETTTTVHCELKQEDENKNDENVNRIVIKEEMRPNQMDEYDDDNINDLKKQELCSSDSTDSTAINDTKCNSIIALSSSSESSNGETVNIQKPVQTSPLLVDDLSKTVQKNTETSNFSTSYISKDNDKNTTNHENSNDYGDHQFNPEAIPIQKSSAIPTSTIMSITKGETTKTTLSATVEPAVEGISFGLDNILSKAKTLQSNLCIENSVSRFNPSSSMSSQQSTSTKNDIITMSTSPKDLDSLPLQKSGRWNTMHVRISWEILRQQKASQGDKSNTNSPPPLTITPSSRSFNLKSPTILPPSSSSAPASASSISLPTLNKNSHLPYDLIRPPATNIFGMQTPQSQSQQHQNQFQPQSHPHPHPHSQLPPLHLYHQQNRPQHSTPHSRSLEISSFSASLMNAASGGLNTRLPLDSNPWDHRSQFGPVSSASGHLPYPSFQAPLSSSSIYASGSSIPQSLALSSSSSTSSVSTPSITAPISSLGKINGNSIFGLPPRPGEMTSFSTSLYNAAVAAAGHGLNRPNLEAWNSPFAPGPGMSSIAAHNFIRSSLPGFPGFPHPHSNPHATHNNLGYPGSVPTSMSNNLFANLAPPQPSHSSASSISSSNIDSLMNTPGRPGSSIFPPIGREEHHPPVSNSSGCGSIPGSGSSSSSSTSTSWGGLKAEAEKSEFAKHRDGTSRNIPSRLKDEVRSDSHHHHQHRSSSNNSNSSSSNNNSKIVGSKPSSSLLNHNGDYESSHRREREKSSNSQKREHSRPSSVSSVSSGNKIMKTSSSAFNDNRSSHINESKAKDDRKESMNNYNKYFDRSHKHSSNSDRQTTSSSSVSNLPADFLNAERDWEYRCQLAGLTEPMVAGMMPYPVSLPREYQNALWDPLSQPFPSHFAEQERIFQRYNILNSSGGGAPLTEKLAKEGPFQSMLDKEARGKEMAAFPPGFDRCAQYPLPNLIPPPNAPSLASPYGGPSSLSHGPGNLGLGHALPPPPLPPLSQSHPHSHASSSYHHQLQQHHLNQTSPGQSTPSSSSVLMFPPNPYLNSLHSLSASAGSNVRTDLNNRTKSLSS</sequence>
<feature type="compositionally biased region" description="Basic and acidic residues" evidence="1">
    <location>
        <begin position="1034"/>
        <end position="1050"/>
    </location>
</feature>
<feature type="compositionally biased region" description="Low complexity" evidence="1">
    <location>
        <begin position="193"/>
        <end position="202"/>
    </location>
</feature>
<feature type="compositionally biased region" description="Polar residues" evidence="1">
    <location>
        <begin position="169"/>
        <end position="181"/>
    </location>
</feature>
<feature type="compositionally biased region" description="Low complexity" evidence="1">
    <location>
        <begin position="1068"/>
        <end position="1079"/>
    </location>
</feature>
<feature type="compositionally biased region" description="Polar residues" evidence="1">
    <location>
        <begin position="523"/>
        <end position="534"/>
    </location>
</feature>
<feature type="compositionally biased region" description="Low complexity" evidence="1">
    <location>
        <begin position="956"/>
        <end position="970"/>
    </location>
</feature>
<feature type="compositionally biased region" description="Polar residues" evidence="1">
    <location>
        <begin position="1019"/>
        <end position="1033"/>
    </location>
</feature>